<accession>A0A0A9GT06</accession>
<sequence length="72" mass="8063">MTEQASHCDPLTAFLSLAHLHHKQLNSRLAHNLQASILPLAPTVPSLFHVSLDEYYHQQRTDAPNHLGLQTS</sequence>
<dbReference type="EMBL" id="GBRH01174203">
    <property type="protein sequence ID" value="JAE23693.1"/>
    <property type="molecule type" value="Transcribed_RNA"/>
</dbReference>
<reference evidence="1" key="1">
    <citation type="submission" date="2014-09" db="EMBL/GenBank/DDBJ databases">
        <authorList>
            <person name="Magalhaes I.L.F."/>
            <person name="Oliveira U."/>
            <person name="Santos F.R."/>
            <person name="Vidigal T.H.D.A."/>
            <person name="Brescovit A.D."/>
            <person name="Santos A.J."/>
        </authorList>
    </citation>
    <scope>NUCLEOTIDE SEQUENCE</scope>
    <source>
        <tissue evidence="1">Shoot tissue taken approximately 20 cm above the soil surface</tissue>
    </source>
</reference>
<protein>
    <submittedName>
        <fullName evidence="1">Uncharacterized protein</fullName>
    </submittedName>
</protein>
<evidence type="ECO:0000313" key="1">
    <source>
        <dbReference type="EMBL" id="JAE23693.1"/>
    </source>
</evidence>
<reference evidence="1" key="2">
    <citation type="journal article" date="2015" name="Data Brief">
        <title>Shoot transcriptome of the giant reed, Arundo donax.</title>
        <authorList>
            <person name="Barrero R.A."/>
            <person name="Guerrero F.D."/>
            <person name="Moolhuijzen P."/>
            <person name="Goolsby J.A."/>
            <person name="Tidwell J."/>
            <person name="Bellgard S.E."/>
            <person name="Bellgard M.I."/>
        </authorList>
    </citation>
    <scope>NUCLEOTIDE SEQUENCE</scope>
    <source>
        <tissue evidence="1">Shoot tissue taken approximately 20 cm above the soil surface</tissue>
    </source>
</reference>
<organism evidence="1">
    <name type="scientific">Arundo donax</name>
    <name type="common">Giant reed</name>
    <name type="synonym">Donax arundinaceus</name>
    <dbReference type="NCBI Taxonomy" id="35708"/>
    <lineage>
        <taxon>Eukaryota</taxon>
        <taxon>Viridiplantae</taxon>
        <taxon>Streptophyta</taxon>
        <taxon>Embryophyta</taxon>
        <taxon>Tracheophyta</taxon>
        <taxon>Spermatophyta</taxon>
        <taxon>Magnoliopsida</taxon>
        <taxon>Liliopsida</taxon>
        <taxon>Poales</taxon>
        <taxon>Poaceae</taxon>
        <taxon>PACMAD clade</taxon>
        <taxon>Arundinoideae</taxon>
        <taxon>Arundineae</taxon>
        <taxon>Arundo</taxon>
    </lineage>
</organism>
<proteinExistence type="predicted"/>
<name>A0A0A9GT06_ARUDO</name>
<dbReference type="AlphaFoldDB" id="A0A0A9GT06"/>